<accession>A0A1C4WRR5</accession>
<gene>
    <name evidence="1" type="ORF">GA0070564_102459</name>
</gene>
<dbReference type="EMBL" id="FMCX01000002">
    <property type="protein sequence ID" value="SCE98823.1"/>
    <property type="molecule type" value="Genomic_DNA"/>
</dbReference>
<sequence length="143" mass="15236">MEWKTRLAVQYTKGTETVLISPIDSFTPSFSLNIEPLHSIHVTHMGAVHAPVSMNFTMTVKAIGDVAGRLTKLALDGELFDIALLEYTGDDWSFSSFVLRDCLITSATPTTATISGAPAATFSGFSLAASVDPKVGDASTLPR</sequence>
<name>A0A1C4WRR5_9ACTN</name>
<evidence type="ECO:0000313" key="1">
    <source>
        <dbReference type="EMBL" id="SCE98823.1"/>
    </source>
</evidence>
<protein>
    <recommendedName>
        <fullName evidence="3">Phage tail tube protein</fullName>
    </recommendedName>
</protein>
<dbReference type="OrthoDB" id="3380198at2"/>
<keyword evidence="2" id="KW-1185">Reference proteome</keyword>
<dbReference type="Proteomes" id="UP000199504">
    <property type="component" value="Unassembled WGS sequence"/>
</dbReference>
<evidence type="ECO:0008006" key="3">
    <source>
        <dbReference type="Google" id="ProtNLM"/>
    </source>
</evidence>
<dbReference type="STRING" id="262898.GA0070564_102459"/>
<organism evidence="1 2">
    <name type="scientific">Micromonospora mirobrigensis</name>
    <dbReference type="NCBI Taxonomy" id="262898"/>
    <lineage>
        <taxon>Bacteria</taxon>
        <taxon>Bacillati</taxon>
        <taxon>Actinomycetota</taxon>
        <taxon>Actinomycetes</taxon>
        <taxon>Micromonosporales</taxon>
        <taxon>Micromonosporaceae</taxon>
        <taxon>Micromonospora</taxon>
    </lineage>
</organism>
<evidence type="ECO:0000313" key="2">
    <source>
        <dbReference type="Proteomes" id="UP000199504"/>
    </source>
</evidence>
<reference evidence="2" key="1">
    <citation type="submission" date="2016-06" db="EMBL/GenBank/DDBJ databases">
        <authorList>
            <person name="Varghese N."/>
            <person name="Submissions Spin"/>
        </authorList>
    </citation>
    <scope>NUCLEOTIDE SEQUENCE [LARGE SCALE GENOMIC DNA]</scope>
    <source>
        <strain evidence="2">DSM 44830</strain>
    </source>
</reference>
<dbReference type="AlphaFoldDB" id="A0A1C4WRR5"/>
<dbReference type="RefSeq" id="WP_088971936.1">
    <property type="nucleotide sequence ID" value="NZ_FMCX01000002.1"/>
</dbReference>
<proteinExistence type="predicted"/>